<dbReference type="SUPFAM" id="SSF53098">
    <property type="entry name" value="Ribonuclease H-like"/>
    <property type="match status" value="1"/>
</dbReference>
<accession>A0A8J5M5H8</accession>
<proteinExistence type="predicted"/>
<keyword evidence="8" id="KW-0239">DNA-directed DNA polymerase</keyword>
<evidence type="ECO:0000259" key="11">
    <source>
        <dbReference type="PROSITE" id="PS50994"/>
    </source>
</evidence>
<gene>
    <name evidence="12" type="ORF">ZIOFF_007024</name>
</gene>
<feature type="domain" description="Integrase catalytic" evidence="11">
    <location>
        <begin position="197"/>
        <end position="373"/>
    </location>
</feature>
<dbReference type="GO" id="GO:0046872">
    <property type="term" value="F:metal ion binding"/>
    <property type="evidence" value="ECO:0007669"/>
    <property type="project" value="UniProtKB-KW"/>
</dbReference>
<keyword evidence="3" id="KW-0255">Endonuclease</keyword>
<dbReference type="GO" id="GO:0003964">
    <property type="term" value="F:RNA-directed DNA polymerase activity"/>
    <property type="evidence" value="ECO:0007669"/>
    <property type="project" value="UniProtKB-KW"/>
</dbReference>
<dbReference type="AlphaFoldDB" id="A0A8J5M5H8"/>
<dbReference type="EMBL" id="JACMSC010000002">
    <property type="protein sequence ID" value="KAG6533158.1"/>
    <property type="molecule type" value="Genomic_DNA"/>
</dbReference>
<evidence type="ECO:0000313" key="13">
    <source>
        <dbReference type="Proteomes" id="UP000734854"/>
    </source>
</evidence>
<dbReference type="GO" id="GO:0003676">
    <property type="term" value="F:nucleic acid binding"/>
    <property type="evidence" value="ECO:0007669"/>
    <property type="project" value="InterPro"/>
</dbReference>
<name>A0A8J5M5H8_ZINOF</name>
<reference evidence="12 13" key="1">
    <citation type="submission" date="2020-08" db="EMBL/GenBank/DDBJ databases">
        <title>Plant Genome Project.</title>
        <authorList>
            <person name="Zhang R.-G."/>
        </authorList>
    </citation>
    <scope>NUCLEOTIDE SEQUENCE [LARGE SCALE GENOMIC DNA]</scope>
    <source>
        <tissue evidence="12">Rhizome</tissue>
    </source>
</reference>
<evidence type="ECO:0000256" key="7">
    <source>
        <dbReference type="ARBA" id="ARBA00022918"/>
    </source>
</evidence>
<dbReference type="PANTHER" id="PTHR42648:SF11">
    <property type="entry name" value="TRANSPOSON TY4-P GAG-POL POLYPROTEIN"/>
    <property type="match status" value="1"/>
</dbReference>
<evidence type="ECO:0000256" key="5">
    <source>
        <dbReference type="ARBA" id="ARBA00022842"/>
    </source>
</evidence>
<dbReference type="PROSITE" id="PS50994">
    <property type="entry name" value="INTEGRASE"/>
    <property type="match status" value="1"/>
</dbReference>
<organism evidence="12 13">
    <name type="scientific">Zingiber officinale</name>
    <name type="common">Ginger</name>
    <name type="synonym">Amomum zingiber</name>
    <dbReference type="NCBI Taxonomy" id="94328"/>
    <lineage>
        <taxon>Eukaryota</taxon>
        <taxon>Viridiplantae</taxon>
        <taxon>Streptophyta</taxon>
        <taxon>Embryophyta</taxon>
        <taxon>Tracheophyta</taxon>
        <taxon>Spermatophyta</taxon>
        <taxon>Magnoliopsida</taxon>
        <taxon>Liliopsida</taxon>
        <taxon>Zingiberales</taxon>
        <taxon>Zingiberaceae</taxon>
        <taxon>Zingiber</taxon>
    </lineage>
</organism>
<dbReference type="GO" id="GO:0015074">
    <property type="term" value="P:DNA integration"/>
    <property type="evidence" value="ECO:0007669"/>
    <property type="project" value="UniProtKB-KW"/>
</dbReference>
<dbReference type="InterPro" id="IPR001584">
    <property type="entry name" value="Integrase_cat-core"/>
</dbReference>
<keyword evidence="5" id="KW-0460">Magnesium</keyword>
<feature type="compositionally biased region" description="Low complexity" evidence="10">
    <location>
        <begin position="470"/>
        <end position="495"/>
    </location>
</feature>
<comment type="caution">
    <text evidence="12">The sequence shown here is derived from an EMBL/GenBank/DDBJ whole genome shotgun (WGS) entry which is preliminary data.</text>
</comment>
<keyword evidence="8" id="KW-0808">Transferase</keyword>
<feature type="region of interest" description="Disordered" evidence="10">
    <location>
        <begin position="456"/>
        <end position="497"/>
    </location>
</feature>
<dbReference type="GO" id="GO:0006310">
    <property type="term" value="P:DNA recombination"/>
    <property type="evidence" value="ECO:0007669"/>
    <property type="project" value="UniProtKB-KW"/>
</dbReference>
<evidence type="ECO:0000256" key="10">
    <source>
        <dbReference type="SAM" id="MobiDB-lite"/>
    </source>
</evidence>
<dbReference type="InterPro" id="IPR012337">
    <property type="entry name" value="RNaseH-like_sf"/>
</dbReference>
<evidence type="ECO:0000256" key="1">
    <source>
        <dbReference type="ARBA" id="ARBA00022722"/>
    </source>
</evidence>
<sequence>MVARTATQTTIESVLAGSMSRQKHDDVVLCSSIALLQERFRRLQQIKLMREERQILRVLAEGARQRKWFLHGVRILHFRPPCGSLSLQMEYHFNYSEFPPPAETSFTRGLRSYTNNMHASTTKSNETEVIDTSLHLEEAMLLAMQGINHGVLLITVAQLSPCSFLKELSGKSMVQGLPHIEGKQHVCEGCAFGKQHRLPFPKGVSWRAKEKLELIHTDVCGPMDTLSHAQNRYFILFIDDHTRMTWVYFMRQKSEVFMIFKKFKSLVEKQSGCFIKTLRSDRGKEYTSKEFHNFCEDEGVERQLTVRYTPQQNGVTERKNQTIVEMAKSMMHEKGLPKIFWAEAVYTAVYLSNRCPTTAIPNKTPFEAWSGRRPSVNHLKVFGSICYSQIPKQKRSKLDESSERCIFVGYSTMSKGYRLFNLQLGQVIISRDVQVDENALWNWEENKVEKKDILISTDKEDEIEPSTPDSSSSQPNEESSTDPTSSNSSSPSATPKRYRSLSDIYATCNYCSIEPENFAEAIKEEPWKKAMEEEVRVIEKNLT</sequence>
<dbReference type="InterPro" id="IPR039537">
    <property type="entry name" value="Retrotran_Ty1/copia-like"/>
</dbReference>
<evidence type="ECO:0000256" key="6">
    <source>
        <dbReference type="ARBA" id="ARBA00022908"/>
    </source>
</evidence>
<dbReference type="InterPro" id="IPR036397">
    <property type="entry name" value="RNaseH_sf"/>
</dbReference>
<dbReference type="GO" id="GO:0016787">
    <property type="term" value="F:hydrolase activity"/>
    <property type="evidence" value="ECO:0007669"/>
    <property type="project" value="UniProtKB-KW"/>
</dbReference>
<dbReference type="Pfam" id="PF25597">
    <property type="entry name" value="SH3_retrovirus"/>
    <property type="match status" value="1"/>
</dbReference>
<dbReference type="Gene3D" id="3.30.420.10">
    <property type="entry name" value="Ribonuclease H-like superfamily/Ribonuclease H"/>
    <property type="match status" value="1"/>
</dbReference>
<keyword evidence="7" id="KW-0695">RNA-directed DNA polymerase</keyword>
<dbReference type="GO" id="GO:0004519">
    <property type="term" value="F:endonuclease activity"/>
    <property type="evidence" value="ECO:0007669"/>
    <property type="project" value="UniProtKB-KW"/>
</dbReference>
<keyword evidence="1" id="KW-0540">Nuclease</keyword>
<keyword evidence="6" id="KW-0229">DNA integration</keyword>
<dbReference type="InterPro" id="IPR057670">
    <property type="entry name" value="SH3_retrovirus"/>
</dbReference>
<keyword evidence="8" id="KW-0548">Nucleotidyltransferase</keyword>
<keyword evidence="2" id="KW-0479">Metal-binding</keyword>
<dbReference type="Proteomes" id="UP000734854">
    <property type="component" value="Unassembled WGS sequence"/>
</dbReference>
<evidence type="ECO:0000256" key="4">
    <source>
        <dbReference type="ARBA" id="ARBA00022801"/>
    </source>
</evidence>
<dbReference type="Pfam" id="PF00665">
    <property type="entry name" value="rve"/>
    <property type="match status" value="1"/>
</dbReference>
<keyword evidence="4" id="KW-0378">Hydrolase</keyword>
<evidence type="ECO:0000256" key="3">
    <source>
        <dbReference type="ARBA" id="ARBA00022759"/>
    </source>
</evidence>
<keyword evidence="13" id="KW-1185">Reference proteome</keyword>
<evidence type="ECO:0000256" key="9">
    <source>
        <dbReference type="ARBA" id="ARBA00023172"/>
    </source>
</evidence>
<evidence type="ECO:0000256" key="8">
    <source>
        <dbReference type="ARBA" id="ARBA00022932"/>
    </source>
</evidence>
<dbReference type="GO" id="GO:0003887">
    <property type="term" value="F:DNA-directed DNA polymerase activity"/>
    <property type="evidence" value="ECO:0007669"/>
    <property type="project" value="UniProtKB-KW"/>
</dbReference>
<keyword evidence="9" id="KW-0233">DNA recombination</keyword>
<evidence type="ECO:0000313" key="12">
    <source>
        <dbReference type="EMBL" id="KAG6533158.1"/>
    </source>
</evidence>
<evidence type="ECO:0000256" key="2">
    <source>
        <dbReference type="ARBA" id="ARBA00022723"/>
    </source>
</evidence>
<dbReference type="PANTHER" id="PTHR42648">
    <property type="entry name" value="TRANSPOSASE, PUTATIVE-RELATED"/>
    <property type="match status" value="1"/>
</dbReference>
<protein>
    <recommendedName>
        <fullName evidence="11">Integrase catalytic domain-containing protein</fullName>
    </recommendedName>
</protein>